<organism evidence="2 3">
    <name type="scientific">Cercospora zeae-maydis SCOH1-5</name>
    <dbReference type="NCBI Taxonomy" id="717836"/>
    <lineage>
        <taxon>Eukaryota</taxon>
        <taxon>Fungi</taxon>
        <taxon>Dikarya</taxon>
        <taxon>Ascomycota</taxon>
        <taxon>Pezizomycotina</taxon>
        <taxon>Dothideomycetes</taxon>
        <taxon>Dothideomycetidae</taxon>
        <taxon>Mycosphaerellales</taxon>
        <taxon>Mycosphaerellaceae</taxon>
        <taxon>Cercospora</taxon>
    </lineage>
</organism>
<sequence length="167" mass="18981">MSINYIEVSSSICAFLLLHCCCCCCCCCCGSSYSYSRRRSKTSDFLRIMTRRGTWFQEEKEKIACLSNPILSNPILSANAFARLHIDSFILPTTSPTYLATRRAKNHNSENSNISSHEQSRRPYQLTLTTQIENLQKQTMFWRIAAFLPAPKSHPQKAVDGIGDEEK</sequence>
<feature type="signal peptide" evidence="1">
    <location>
        <begin position="1"/>
        <end position="23"/>
    </location>
</feature>
<accession>A0A6A6F3J9</accession>
<gene>
    <name evidence="2" type="ORF">CERZMDRAFT_88696</name>
</gene>
<dbReference type="EMBL" id="ML992706">
    <property type="protein sequence ID" value="KAF2207111.1"/>
    <property type="molecule type" value="Genomic_DNA"/>
</dbReference>
<keyword evidence="1" id="KW-0732">Signal</keyword>
<keyword evidence="3" id="KW-1185">Reference proteome</keyword>
<reference evidence="2" key="1">
    <citation type="journal article" date="2020" name="Stud. Mycol.">
        <title>101 Dothideomycetes genomes: a test case for predicting lifestyles and emergence of pathogens.</title>
        <authorList>
            <person name="Haridas S."/>
            <person name="Albert R."/>
            <person name="Binder M."/>
            <person name="Bloem J."/>
            <person name="Labutti K."/>
            <person name="Salamov A."/>
            <person name="Andreopoulos B."/>
            <person name="Baker S."/>
            <person name="Barry K."/>
            <person name="Bills G."/>
            <person name="Bluhm B."/>
            <person name="Cannon C."/>
            <person name="Castanera R."/>
            <person name="Culley D."/>
            <person name="Daum C."/>
            <person name="Ezra D."/>
            <person name="Gonzalez J."/>
            <person name="Henrissat B."/>
            <person name="Kuo A."/>
            <person name="Liang C."/>
            <person name="Lipzen A."/>
            <person name="Lutzoni F."/>
            <person name="Magnuson J."/>
            <person name="Mondo S."/>
            <person name="Nolan M."/>
            <person name="Ohm R."/>
            <person name="Pangilinan J."/>
            <person name="Park H.-J."/>
            <person name="Ramirez L."/>
            <person name="Alfaro M."/>
            <person name="Sun H."/>
            <person name="Tritt A."/>
            <person name="Yoshinaga Y."/>
            <person name="Zwiers L.-H."/>
            <person name="Turgeon B."/>
            <person name="Goodwin S."/>
            <person name="Spatafora J."/>
            <person name="Crous P."/>
            <person name="Grigoriev I."/>
        </authorList>
    </citation>
    <scope>NUCLEOTIDE SEQUENCE</scope>
    <source>
        <strain evidence="2">SCOH1-5</strain>
    </source>
</reference>
<dbReference type="AlphaFoldDB" id="A0A6A6F3J9"/>
<proteinExistence type="predicted"/>
<feature type="chain" id="PRO_5025550165" evidence="1">
    <location>
        <begin position="24"/>
        <end position="167"/>
    </location>
</feature>
<evidence type="ECO:0000313" key="3">
    <source>
        <dbReference type="Proteomes" id="UP000799539"/>
    </source>
</evidence>
<dbReference type="Proteomes" id="UP000799539">
    <property type="component" value="Unassembled WGS sequence"/>
</dbReference>
<protein>
    <submittedName>
        <fullName evidence="2">Uncharacterized protein</fullName>
    </submittedName>
</protein>
<evidence type="ECO:0000256" key="1">
    <source>
        <dbReference type="SAM" id="SignalP"/>
    </source>
</evidence>
<evidence type="ECO:0000313" key="2">
    <source>
        <dbReference type="EMBL" id="KAF2207111.1"/>
    </source>
</evidence>
<name>A0A6A6F3J9_9PEZI</name>